<accession>A0ABQ9HTU6</accession>
<evidence type="ECO:0000313" key="2">
    <source>
        <dbReference type="Proteomes" id="UP001159363"/>
    </source>
</evidence>
<dbReference type="EMBL" id="JARBHB010000004">
    <property type="protein sequence ID" value="KAJ8887820.1"/>
    <property type="molecule type" value="Genomic_DNA"/>
</dbReference>
<proteinExistence type="predicted"/>
<organism evidence="1 2">
    <name type="scientific">Dryococelus australis</name>
    <dbReference type="NCBI Taxonomy" id="614101"/>
    <lineage>
        <taxon>Eukaryota</taxon>
        <taxon>Metazoa</taxon>
        <taxon>Ecdysozoa</taxon>
        <taxon>Arthropoda</taxon>
        <taxon>Hexapoda</taxon>
        <taxon>Insecta</taxon>
        <taxon>Pterygota</taxon>
        <taxon>Neoptera</taxon>
        <taxon>Polyneoptera</taxon>
        <taxon>Phasmatodea</taxon>
        <taxon>Verophasmatodea</taxon>
        <taxon>Anareolatae</taxon>
        <taxon>Phasmatidae</taxon>
        <taxon>Eurycanthinae</taxon>
        <taxon>Dryococelus</taxon>
    </lineage>
</organism>
<name>A0ABQ9HTU6_9NEOP</name>
<comment type="caution">
    <text evidence="1">The sequence shown here is derived from an EMBL/GenBank/DDBJ whole genome shotgun (WGS) entry which is preliminary data.</text>
</comment>
<keyword evidence="2" id="KW-1185">Reference proteome</keyword>
<dbReference type="Proteomes" id="UP001159363">
    <property type="component" value="Chromosome X"/>
</dbReference>
<gene>
    <name evidence="1" type="ORF">PR048_014038</name>
</gene>
<sequence>MKIPLKPLDRIMLRAKQTHLDDYNIQKGVFKIIDHKFPEVGYSYLDSDWDFGRIEKLLRKYQTICTPEGYSQVIASSSRKNVVVNMEHHFRDTEDLPKRMKIFNRKKDLSNKKVCFRDGIKWLRVES</sequence>
<protein>
    <submittedName>
        <fullName evidence="1">Uncharacterized protein</fullName>
    </submittedName>
</protein>
<evidence type="ECO:0000313" key="1">
    <source>
        <dbReference type="EMBL" id="KAJ8887820.1"/>
    </source>
</evidence>
<reference evidence="1 2" key="1">
    <citation type="submission" date="2023-02" db="EMBL/GenBank/DDBJ databases">
        <title>LHISI_Scaffold_Assembly.</title>
        <authorList>
            <person name="Stuart O.P."/>
            <person name="Cleave R."/>
            <person name="Magrath M.J.L."/>
            <person name="Mikheyev A.S."/>
        </authorList>
    </citation>
    <scope>NUCLEOTIDE SEQUENCE [LARGE SCALE GENOMIC DNA]</scope>
    <source>
        <strain evidence="1">Daus_M_001</strain>
        <tissue evidence="1">Leg muscle</tissue>
    </source>
</reference>